<evidence type="ECO:0000313" key="6">
    <source>
        <dbReference type="Proteomes" id="UP000827092"/>
    </source>
</evidence>
<dbReference type="PANTHER" id="PTHR22933">
    <property type="entry name" value="FI18007P1-RELATED"/>
    <property type="match status" value="1"/>
</dbReference>
<dbReference type="InterPro" id="IPR036508">
    <property type="entry name" value="Chitin-bd_dom_sf"/>
</dbReference>
<name>A0AAV6URH7_9ARAC</name>
<comment type="caution">
    <text evidence="5">The sequence shown here is derived from an EMBL/GenBank/DDBJ whole genome shotgun (WGS) entry which is preliminary data.</text>
</comment>
<feature type="chain" id="PRO_5043316547" description="Chitin-binding type-2 domain-containing protein" evidence="3">
    <location>
        <begin position="27"/>
        <end position="1115"/>
    </location>
</feature>
<dbReference type="PROSITE" id="PS50940">
    <property type="entry name" value="CHIT_BIND_II"/>
    <property type="match status" value="1"/>
</dbReference>
<dbReference type="SMART" id="SM00494">
    <property type="entry name" value="ChtBD2"/>
    <property type="match status" value="1"/>
</dbReference>
<dbReference type="AlphaFoldDB" id="A0AAV6URH7"/>
<keyword evidence="3" id="KW-0732">Signal</keyword>
<feature type="compositionally biased region" description="Low complexity" evidence="2">
    <location>
        <begin position="996"/>
        <end position="1008"/>
    </location>
</feature>
<sequence length="1115" mass="129019">MKQFCSFHSTLLLLLTGLQIVLENEALLETIIQRGGKSIFWRWGHQFPRTDAIRRRRFASAESSTTTTTWWKQMKDQAADSASNLEALVHGGEETYFTGTGHKHAAIPPFDEPEDSLTPRNETMGNSERERESPDPDQQHHSIDSNLLREFIIEERHRPSKFELASAAQRLREKPKASSSAEESPTTKSMEVSTVSKDVVPGQSFVEYIVPGVEHVVSHVEYVNKYDEEEFRIKPTVEYVLPHVEYVEPDVEYLSSTETSNTSPLYDDSDNDEREKEFPVDDEEYYPVDDYITIDQEHFWQVQDEEKFLPRVIDPSRRTGSRSKSKRIHRRNPEKGIPEVDYPTLEILPVVHFPCENYPTPGYYADIASRCQMFHVCNKNGMRTSFLCPVGTVFNQEFLVCDWWYNVECGSGPQDKPEPSIGPSDHNLEVATNDIRKKIDELMLGEKPDRHTSNQISQYPQSKEIPMQDDRTNDTEDETNSLNESQKSTNYPMGYGILLRELMKHSTQQQGPQQQDTGYSNSMDANGTQDFPEKEINLEERKSKIDWSSRRKFQDRNEQKRREYFGGSKPFAVSSGKKISKNVRIRKIRLKYVTPNLNDVTFMQNVTEAPFAKTYRYEYWPGRKLPRPEVLLSRQRTANDVQYARAANFNNKESNQFIQYRNAWTYESPPINNPIQRNDENARNITDDFEVIYPVHKKQNHISSKNRITLKNYNYIYSSAESNVENTEKQIKANNNSSDFEEMEESRNNSDIKYNPYIYLISRPLNYKKVHRVNRLTTKRPLQTTSRTKVPITKKAYILEPEPYPKYIKKFGDRLCYGKCPSTTKYEDVSTTTQLPMPDRTTMSTQKPNKRLSFSESKTTTPPTPVYLSPERFKLSEKGLESILGMKVNREAVTQLSPVYLGPETVNASKNLSQEIYATKHQIGAKTNMSGSPYASEFDYTSSFIKRISNLVSEIKSPGDTINWNHTQSINRIRKGKAYTISVRLEAKEVGNKTKPYPIIRNSSPSRPSTRHSKPWNIDFLDGPVSQRTYNASYNRKKHSSTLEIINEDNRNKNREKVGNSQGSFVLKKVRLKRYIPMQALSSDENKPAISAEKFIQYLRDRLVIFLRRILNVYS</sequence>
<evidence type="ECO:0000256" key="2">
    <source>
        <dbReference type="SAM" id="MobiDB-lite"/>
    </source>
</evidence>
<dbReference type="GO" id="GO:0005576">
    <property type="term" value="C:extracellular region"/>
    <property type="evidence" value="ECO:0007669"/>
    <property type="project" value="InterPro"/>
</dbReference>
<feature type="region of interest" description="Disordered" evidence="2">
    <location>
        <begin position="505"/>
        <end position="562"/>
    </location>
</feature>
<feature type="compositionally biased region" description="Polar residues" evidence="2">
    <location>
        <begin position="481"/>
        <end position="490"/>
    </location>
</feature>
<feature type="region of interest" description="Disordered" evidence="2">
    <location>
        <begin position="99"/>
        <end position="143"/>
    </location>
</feature>
<feature type="compositionally biased region" description="Polar residues" evidence="2">
    <location>
        <begin position="829"/>
        <end position="861"/>
    </location>
</feature>
<dbReference type="SUPFAM" id="SSF57625">
    <property type="entry name" value="Invertebrate chitin-binding proteins"/>
    <property type="match status" value="1"/>
</dbReference>
<feature type="region of interest" description="Disordered" evidence="2">
    <location>
        <begin position="444"/>
        <end position="490"/>
    </location>
</feature>
<feature type="compositionally biased region" description="Basic and acidic residues" evidence="2">
    <location>
        <begin position="531"/>
        <end position="562"/>
    </location>
</feature>
<dbReference type="Proteomes" id="UP000827092">
    <property type="component" value="Unassembled WGS sequence"/>
</dbReference>
<reference evidence="5 6" key="1">
    <citation type="journal article" date="2022" name="Nat. Ecol. Evol.">
        <title>A masculinizing supergene underlies an exaggerated male reproductive morph in a spider.</title>
        <authorList>
            <person name="Hendrickx F."/>
            <person name="De Corte Z."/>
            <person name="Sonet G."/>
            <person name="Van Belleghem S.M."/>
            <person name="Kostlbacher S."/>
            <person name="Vangestel C."/>
        </authorList>
    </citation>
    <scope>NUCLEOTIDE SEQUENCE [LARGE SCALE GENOMIC DNA]</scope>
    <source>
        <strain evidence="5">W744_W776</strain>
    </source>
</reference>
<dbReference type="Pfam" id="PF01607">
    <property type="entry name" value="CBM_14"/>
    <property type="match status" value="1"/>
</dbReference>
<feature type="region of interest" description="Disordered" evidence="2">
    <location>
        <begin position="996"/>
        <end position="1018"/>
    </location>
</feature>
<feature type="signal peptide" evidence="3">
    <location>
        <begin position="1"/>
        <end position="26"/>
    </location>
</feature>
<feature type="coiled-coil region" evidence="1">
    <location>
        <begin position="710"/>
        <end position="737"/>
    </location>
</feature>
<evidence type="ECO:0000256" key="1">
    <source>
        <dbReference type="SAM" id="Coils"/>
    </source>
</evidence>
<feature type="region of interest" description="Disordered" evidence="2">
    <location>
        <begin position="829"/>
        <end position="866"/>
    </location>
</feature>
<evidence type="ECO:0000259" key="4">
    <source>
        <dbReference type="PROSITE" id="PS50940"/>
    </source>
</evidence>
<dbReference type="EMBL" id="JAFNEN010000306">
    <property type="protein sequence ID" value="KAG8186313.1"/>
    <property type="molecule type" value="Genomic_DNA"/>
</dbReference>
<dbReference type="GO" id="GO:0008061">
    <property type="term" value="F:chitin binding"/>
    <property type="evidence" value="ECO:0007669"/>
    <property type="project" value="InterPro"/>
</dbReference>
<dbReference type="PANTHER" id="PTHR22933:SF43">
    <property type="entry name" value="LP10131P"/>
    <property type="match status" value="1"/>
</dbReference>
<evidence type="ECO:0000313" key="5">
    <source>
        <dbReference type="EMBL" id="KAG8186313.1"/>
    </source>
</evidence>
<feature type="compositionally biased region" description="Polar residues" evidence="2">
    <location>
        <begin position="516"/>
        <end position="529"/>
    </location>
</feature>
<organism evidence="5 6">
    <name type="scientific">Oedothorax gibbosus</name>
    <dbReference type="NCBI Taxonomy" id="931172"/>
    <lineage>
        <taxon>Eukaryota</taxon>
        <taxon>Metazoa</taxon>
        <taxon>Ecdysozoa</taxon>
        <taxon>Arthropoda</taxon>
        <taxon>Chelicerata</taxon>
        <taxon>Arachnida</taxon>
        <taxon>Araneae</taxon>
        <taxon>Araneomorphae</taxon>
        <taxon>Entelegynae</taxon>
        <taxon>Araneoidea</taxon>
        <taxon>Linyphiidae</taxon>
        <taxon>Erigoninae</taxon>
        <taxon>Oedothorax</taxon>
    </lineage>
</organism>
<proteinExistence type="predicted"/>
<dbReference type="InterPro" id="IPR052976">
    <property type="entry name" value="Scoloptoxin-like"/>
</dbReference>
<feature type="compositionally biased region" description="Polar residues" evidence="2">
    <location>
        <begin position="254"/>
        <end position="264"/>
    </location>
</feature>
<keyword evidence="6" id="KW-1185">Reference proteome</keyword>
<dbReference type="Gene3D" id="2.170.140.10">
    <property type="entry name" value="Chitin binding domain"/>
    <property type="match status" value="1"/>
</dbReference>
<feature type="region of interest" description="Disordered" evidence="2">
    <location>
        <begin position="253"/>
        <end position="279"/>
    </location>
</feature>
<feature type="domain" description="Chitin-binding type-2" evidence="4">
    <location>
        <begin position="352"/>
        <end position="411"/>
    </location>
</feature>
<feature type="compositionally biased region" description="Basic residues" evidence="2">
    <location>
        <begin position="319"/>
        <end position="330"/>
    </location>
</feature>
<feature type="region of interest" description="Disordered" evidence="2">
    <location>
        <begin position="168"/>
        <end position="195"/>
    </location>
</feature>
<dbReference type="InterPro" id="IPR002557">
    <property type="entry name" value="Chitin-bd_dom"/>
</dbReference>
<keyword evidence="1" id="KW-0175">Coiled coil</keyword>
<protein>
    <recommendedName>
        <fullName evidence="4">Chitin-binding type-2 domain-containing protein</fullName>
    </recommendedName>
</protein>
<accession>A0AAV6URH7</accession>
<feature type="region of interest" description="Disordered" evidence="2">
    <location>
        <begin position="311"/>
        <end position="335"/>
    </location>
</feature>
<evidence type="ECO:0000256" key="3">
    <source>
        <dbReference type="SAM" id="SignalP"/>
    </source>
</evidence>
<feature type="compositionally biased region" description="Low complexity" evidence="2">
    <location>
        <begin position="177"/>
        <end position="189"/>
    </location>
</feature>
<gene>
    <name evidence="5" type="ORF">JTE90_007334</name>
</gene>
<feature type="compositionally biased region" description="Basic and acidic residues" evidence="2">
    <location>
        <begin position="127"/>
        <end position="143"/>
    </location>
</feature>